<evidence type="ECO:0000313" key="1">
    <source>
        <dbReference type="Proteomes" id="UP000095286"/>
    </source>
</evidence>
<sequence>MKSFVIVEGLQPSFEDTTNSPETNAASRLLPKPLVFLLLTEGCGSMKNKKLENILIRETGFEHLKEPLHVLIMAQADSEVECYQKLVLLLRPTFFPEGFSIVCLPLSSQLLFVDFG</sequence>
<dbReference type="WBParaSite" id="RSKR_0000729200.1">
    <property type="protein sequence ID" value="RSKR_0000729200.1"/>
    <property type="gene ID" value="RSKR_0000729200"/>
</dbReference>
<name>A0AC35U377_9BILA</name>
<reference evidence="2" key="1">
    <citation type="submission" date="2025-08" db="UniProtKB">
        <authorList>
            <consortium name="WormBaseParasite"/>
        </authorList>
    </citation>
    <scope>IDENTIFICATION</scope>
    <source>
        <strain evidence="2">KR3021</strain>
    </source>
</reference>
<accession>A0AC35U377</accession>
<organism evidence="1 2">
    <name type="scientific">Rhabditophanes sp. KR3021</name>
    <dbReference type="NCBI Taxonomy" id="114890"/>
    <lineage>
        <taxon>Eukaryota</taxon>
        <taxon>Metazoa</taxon>
        <taxon>Ecdysozoa</taxon>
        <taxon>Nematoda</taxon>
        <taxon>Chromadorea</taxon>
        <taxon>Rhabditida</taxon>
        <taxon>Tylenchina</taxon>
        <taxon>Panagrolaimomorpha</taxon>
        <taxon>Strongyloidoidea</taxon>
        <taxon>Alloionematidae</taxon>
        <taxon>Rhabditophanes</taxon>
    </lineage>
</organism>
<proteinExistence type="predicted"/>
<protein>
    <submittedName>
        <fullName evidence="2">BRCT domain-containing protein</fullName>
    </submittedName>
</protein>
<evidence type="ECO:0000313" key="2">
    <source>
        <dbReference type="WBParaSite" id="RSKR_0000729200.1"/>
    </source>
</evidence>
<dbReference type="Proteomes" id="UP000095286">
    <property type="component" value="Unplaced"/>
</dbReference>